<evidence type="ECO:0000313" key="3">
    <source>
        <dbReference type="Proteomes" id="UP000807025"/>
    </source>
</evidence>
<feature type="compositionally biased region" description="Low complexity" evidence="1">
    <location>
        <begin position="8"/>
        <end position="20"/>
    </location>
</feature>
<comment type="caution">
    <text evidence="2">The sequence shown here is derived from an EMBL/GenBank/DDBJ whole genome shotgun (WGS) entry which is preliminary data.</text>
</comment>
<feature type="compositionally biased region" description="Polar residues" evidence="1">
    <location>
        <begin position="123"/>
        <end position="136"/>
    </location>
</feature>
<evidence type="ECO:0000256" key="1">
    <source>
        <dbReference type="SAM" id="MobiDB-lite"/>
    </source>
</evidence>
<name>A0A9P6DCZ8_PLEER</name>
<protein>
    <submittedName>
        <fullName evidence="2">Uncharacterized protein</fullName>
    </submittedName>
</protein>
<keyword evidence="3" id="KW-1185">Reference proteome</keyword>
<feature type="region of interest" description="Disordered" evidence="1">
    <location>
        <begin position="121"/>
        <end position="144"/>
    </location>
</feature>
<sequence length="203" mass="22394">MSAAYGCSAAHPPSHTTPPARIRSTPGARDVQPVAELPGWMSRVLQTPTFFCEKRAANPSKFMETKYHLHHTHDTRATIHLALEVGSQCQPLQRARFTTDGDDGAGTYYILQVLHIRNRDVPLSSSSPENANSRTLGGTLDGDREPYALVPRTTNKFHPTVGPLGSMFISFGGFWTPGCYSSPLAPRLVADKAWHKSQRITRR</sequence>
<proteinExistence type="predicted"/>
<evidence type="ECO:0000313" key="2">
    <source>
        <dbReference type="EMBL" id="KAF9490870.1"/>
    </source>
</evidence>
<organism evidence="2 3">
    <name type="scientific">Pleurotus eryngii</name>
    <name type="common">Boletus of the steppes</name>
    <dbReference type="NCBI Taxonomy" id="5323"/>
    <lineage>
        <taxon>Eukaryota</taxon>
        <taxon>Fungi</taxon>
        <taxon>Dikarya</taxon>
        <taxon>Basidiomycota</taxon>
        <taxon>Agaricomycotina</taxon>
        <taxon>Agaricomycetes</taxon>
        <taxon>Agaricomycetidae</taxon>
        <taxon>Agaricales</taxon>
        <taxon>Pleurotineae</taxon>
        <taxon>Pleurotaceae</taxon>
        <taxon>Pleurotus</taxon>
    </lineage>
</organism>
<gene>
    <name evidence="2" type="ORF">BDN71DRAFT_1453778</name>
</gene>
<dbReference type="AlphaFoldDB" id="A0A9P6DCZ8"/>
<reference evidence="2" key="1">
    <citation type="submission" date="2020-11" db="EMBL/GenBank/DDBJ databases">
        <authorList>
            <consortium name="DOE Joint Genome Institute"/>
            <person name="Ahrendt S."/>
            <person name="Riley R."/>
            <person name="Andreopoulos W."/>
            <person name="Labutti K."/>
            <person name="Pangilinan J."/>
            <person name="Ruiz-Duenas F.J."/>
            <person name="Barrasa J.M."/>
            <person name="Sanchez-Garcia M."/>
            <person name="Camarero S."/>
            <person name="Miyauchi S."/>
            <person name="Serrano A."/>
            <person name="Linde D."/>
            <person name="Babiker R."/>
            <person name="Drula E."/>
            <person name="Ayuso-Fernandez I."/>
            <person name="Pacheco R."/>
            <person name="Padilla G."/>
            <person name="Ferreira P."/>
            <person name="Barriuso J."/>
            <person name="Kellner H."/>
            <person name="Castanera R."/>
            <person name="Alfaro M."/>
            <person name="Ramirez L."/>
            <person name="Pisabarro A.G."/>
            <person name="Kuo A."/>
            <person name="Tritt A."/>
            <person name="Lipzen A."/>
            <person name="He G."/>
            <person name="Yan M."/>
            <person name="Ng V."/>
            <person name="Cullen D."/>
            <person name="Martin F."/>
            <person name="Rosso M.-N."/>
            <person name="Henrissat B."/>
            <person name="Hibbett D."/>
            <person name="Martinez A.T."/>
            <person name="Grigoriev I.V."/>
        </authorList>
    </citation>
    <scope>NUCLEOTIDE SEQUENCE</scope>
    <source>
        <strain evidence="2">ATCC 90797</strain>
    </source>
</reference>
<dbReference type="Proteomes" id="UP000807025">
    <property type="component" value="Unassembled WGS sequence"/>
</dbReference>
<feature type="region of interest" description="Disordered" evidence="1">
    <location>
        <begin position="1"/>
        <end position="28"/>
    </location>
</feature>
<dbReference type="EMBL" id="MU154631">
    <property type="protein sequence ID" value="KAF9490870.1"/>
    <property type="molecule type" value="Genomic_DNA"/>
</dbReference>
<accession>A0A9P6DCZ8</accession>